<evidence type="ECO:0000313" key="2">
    <source>
        <dbReference type="Proteomes" id="UP000016930"/>
    </source>
</evidence>
<dbReference type="AlphaFoldDB" id="M2QPC9"/>
<gene>
    <name evidence="1" type="ORF">CERSUDRAFT_72167</name>
</gene>
<protein>
    <submittedName>
        <fullName evidence="1">Uncharacterized protein</fullName>
    </submittedName>
</protein>
<evidence type="ECO:0000313" key="1">
    <source>
        <dbReference type="EMBL" id="EMD38903.1"/>
    </source>
</evidence>
<dbReference type="EMBL" id="KB445794">
    <property type="protein sequence ID" value="EMD38903.1"/>
    <property type="molecule type" value="Genomic_DNA"/>
</dbReference>
<proteinExistence type="predicted"/>
<dbReference type="HOGENOM" id="CLU_1992356_0_0_1"/>
<reference evidence="1 2" key="1">
    <citation type="journal article" date="2012" name="Proc. Natl. Acad. Sci. U.S.A.">
        <title>Comparative genomics of Ceriporiopsis subvermispora and Phanerochaete chrysosporium provide insight into selective ligninolysis.</title>
        <authorList>
            <person name="Fernandez-Fueyo E."/>
            <person name="Ruiz-Duenas F.J."/>
            <person name="Ferreira P."/>
            <person name="Floudas D."/>
            <person name="Hibbett D.S."/>
            <person name="Canessa P."/>
            <person name="Larrondo L.F."/>
            <person name="James T.Y."/>
            <person name="Seelenfreund D."/>
            <person name="Lobos S."/>
            <person name="Polanco R."/>
            <person name="Tello M."/>
            <person name="Honda Y."/>
            <person name="Watanabe T."/>
            <person name="Watanabe T."/>
            <person name="Ryu J.S."/>
            <person name="Kubicek C.P."/>
            <person name="Schmoll M."/>
            <person name="Gaskell J."/>
            <person name="Hammel K.E."/>
            <person name="St John F.J."/>
            <person name="Vanden Wymelenberg A."/>
            <person name="Sabat G."/>
            <person name="Splinter BonDurant S."/>
            <person name="Syed K."/>
            <person name="Yadav J.S."/>
            <person name="Doddapaneni H."/>
            <person name="Subramanian V."/>
            <person name="Lavin J.L."/>
            <person name="Oguiza J.A."/>
            <person name="Perez G."/>
            <person name="Pisabarro A.G."/>
            <person name="Ramirez L."/>
            <person name="Santoyo F."/>
            <person name="Master E."/>
            <person name="Coutinho P.M."/>
            <person name="Henrissat B."/>
            <person name="Lombard V."/>
            <person name="Magnuson J.K."/>
            <person name="Kuees U."/>
            <person name="Hori C."/>
            <person name="Igarashi K."/>
            <person name="Samejima M."/>
            <person name="Held B.W."/>
            <person name="Barry K.W."/>
            <person name="LaButti K.M."/>
            <person name="Lapidus A."/>
            <person name="Lindquist E.A."/>
            <person name="Lucas S.M."/>
            <person name="Riley R."/>
            <person name="Salamov A.A."/>
            <person name="Hoffmeister D."/>
            <person name="Schwenk D."/>
            <person name="Hadar Y."/>
            <person name="Yarden O."/>
            <person name="de Vries R.P."/>
            <person name="Wiebenga A."/>
            <person name="Stenlid J."/>
            <person name="Eastwood D."/>
            <person name="Grigoriev I.V."/>
            <person name="Berka R.M."/>
            <person name="Blanchette R.A."/>
            <person name="Kersten P."/>
            <person name="Martinez A.T."/>
            <person name="Vicuna R."/>
            <person name="Cullen D."/>
        </authorList>
    </citation>
    <scope>NUCLEOTIDE SEQUENCE [LARGE SCALE GENOMIC DNA]</scope>
    <source>
        <strain evidence="1 2">B</strain>
    </source>
</reference>
<sequence>MQQLMWHATRPNHLVSQEIALAPPLVWSSPPSTPDRQLGEWDWMHWPQCWDAAHPYRAFAYQYPKTQEYTWLTATLQRHLVNLRVYNYYVALEDALLLGHLAEPLPLSLLVGVWVNNSDVKVLKS</sequence>
<name>M2QPC9_CERS8</name>
<accession>M2QPC9</accession>
<keyword evidence="2" id="KW-1185">Reference proteome</keyword>
<organism evidence="1 2">
    <name type="scientific">Ceriporiopsis subvermispora (strain B)</name>
    <name type="common">White-rot fungus</name>
    <name type="synonym">Gelatoporia subvermispora</name>
    <dbReference type="NCBI Taxonomy" id="914234"/>
    <lineage>
        <taxon>Eukaryota</taxon>
        <taxon>Fungi</taxon>
        <taxon>Dikarya</taxon>
        <taxon>Basidiomycota</taxon>
        <taxon>Agaricomycotina</taxon>
        <taxon>Agaricomycetes</taxon>
        <taxon>Polyporales</taxon>
        <taxon>Gelatoporiaceae</taxon>
        <taxon>Gelatoporia</taxon>
    </lineage>
</organism>
<dbReference type="Proteomes" id="UP000016930">
    <property type="component" value="Unassembled WGS sequence"/>
</dbReference>